<reference evidence="1 2" key="1">
    <citation type="submission" date="2018-12" db="EMBL/GenBank/DDBJ databases">
        <title>Characterization and Draft Genome of Vibrio anguillarum J360 Marine Pathogen Isolated from an Outbreak in Lumpfish (Cyclopterus lumpus).</title>
        <authorList>
            <person name="Vasquez J.I."/>
            <person name="Cao T."/>
            <person name="Chakraborty S."/>
            <person name="Gnanagobal H."/>
            <person name="Wescot J."/>
            <person name="Boyce D."/>
            <person name="Santander J."/>
        </authorList>
    </citation>
    <scope>NUCLEOTIDE SEQUENCE [LARGE SCALE GENOMIC DNA]</scope>
    <source>
        <strain evidence="1 2">J360</strain>
    </source>
</reference>
<evidence type="ECO:0000313" key="1">
    <source>
        <dbReference type="EMBL" id="AZS26965.1"/>
    </source>
</evidence>
<gene>
    <name evidence="1" type="ORF">DYL72_18645</name>
</gene>
<proteinExistence type="predicted"/>
<accession>A0A289GH54</accession>
<dbReference type="AlphaFoldDB" id="A0A289GH54"/>
<dbReference type="Proteomes" id="UP000256923">
    <property type="component" value="Chromosome 2"/>
</dbReference>
<organism evidence="1 2">
    <name type="scientific">Vibrio anguillarum</name>
    <name type="common">Listonella anguillarum</name>
    <dbReference type="NCBI Taxonomy" id="55601"/>
    <lineage>
        <taxon>Bacteria</taxon>
        <taxon>Pseudomonadati</taxon>
        <taxon>Pseudomonadota</taxon>
        <taxon>Gammaproteobacteria</taxon>
        <taxon>Vibrionales</taxon>
        <taxon>Vibrionaceae</taxon>
        <taxon>Vibrio</taxon>
    </lineage>
</organism>
<evidence type="ECO:0000313" key="2">
    <source>
        <dbReference type="Proteomes" id="UP000256923"/>
    </source>
</evidence>
<name>A0A289GH54_VIBAN</name>
<dbReference type="EMBL" id="CP034673">
    <property type="protein sequence ID" value="AZS26965.1"/>
    <property type="molecule type" value="Genomic_DNA"/>
</dbReference>
<protein>
    <submittedName>
        <fullName evidence="1">Uncharacterized protein</fullName>
    </submittedName>
</protein>
<sequence length="139" mass="15640">MERFAYLDTWDKLTPEVFKAVFHYAVKIAKDNNKELTLVVNNVAQYSDFISKFLDQTATNKLAKGVTLQFQGVAVNLKSPFSIKSYQSYGVFCAFHPSNKALESMESSTSPVAIVILGEQEEHFTSWLSEKSGKFLKQG</sequence>
<dbReference type="RefSeq" id="WP_069212067.1">
    <property type="nucleotide sequence ID" value="NZ_CP023055.1"/>
</dbReference>